<keyword evidence="1" id="KW-0472">Membrane</keyword>
<keyword evidence="1" id="KW-0812">Transmembrane</keyword>
<evidence type="ECO:0000256" key="1">
    <source>
        <dbReference type="SAM" id="Phobius"/>
    </source>
</evidence>
<gene>
    <name evidence="2" type="ORF">EX30DRAFT_370539</name>
</gene>
<name>A0A4S2N0K3_9PEZI</name>
<sequence length="118" mass="12615">MIAPVARTTAAAAVALPLIARRSFASSAVRGQIAQATQPNVRKPVGAFRGGLFGFLLGSTVAGGLAYYYIYDEYKVANELLTEDINALRAIIGRVDIHVRDLEEKIADQAAALAKVRK</sequence>
<accession>A0A4S2N0K3</accession>
<reference evidence="2 3" key="1">
    <citation type="submission" date="2019-04" db="EMBL/GenBank/DDBJ databases">
        <title>Comparative genomics and transcriptomics to analyze fruiting body development in filamentous ascomycetes.</title>
        <authorList>
            <consortium name="DOE Joint Genome Institute"/>
            <person name="Lutkenhaus R."/>
            <person name="Traeger S."/>
            <person name="Breuer J."/>
            <person name="Kuo A."/>
            <person name="Lipzen A."/>
            <person name="Pangilinan J."/>
            <person name="Dilworth D."/>
            <person name="Sandor L."/>
            <person name="Poggeler S."/>
            <person name="Barry K."/>
            <person name="Grigoriev I.V."/>
            <person name="Nowrousian M."/>
        </authorList>
    </citation>
    <scope>NUCLEOTIDE SEQUENCE [LARGE SCALE GENOMIC DNA]</scope>
    <source>
        <strain evidence="2 3">CBS 389.68</strain>
    </source>
</reference>
<keyword evidence="3" id="KW-1185">Reference proteome</keyword>
<dbReference type="AlphaFoldDB" id="A0A4S2N0K3"/>
<evidence type="ECO:0000313" key="3">
    <source>
        <dbReference type="Proteomes" id="UP000298138"/>
    </source>
</evidence>
<protein>
    <submittedName>
        <fullName evidence="2">Uncharacterized protein</fullName>
    </submittedName>
</protein>
<keyword evidence="1" id="KW-1133">Transmembrane helix</keyword>
<evidence type="ECO:0000313" key="2">
    <source>
        <dbReference type="EMBL" id="TGZ82434.1"/>
    </source>
</evidence>
<dbReference type="Proteomes" id="UP000298138">
    <property type="component" value="Unassembled WGS sequence"/>
</dbReference>
<feature type="transmembrane region" description="Helical" evidence="1">
    <location>
        <begin position="47"/>
        <end position="70"/>
    </location>
</feature>
<dbReference type="EMBL" id="ML220115">
    <property type="protein sequence ID" value="TGZ82434.1"/>
    <property type="molecule type" value="Genomic_DNA"/>
</dbReference>
<dbReference type="STRING" id="341454.A0A4S2N0K3"/>
<proteinExistence type="predicted"/>
<dbReference type="OrthoDB" id="5331396at2759"/>
<dbReference type="PANTHER" id="PTHR37849">
    <property type="entry name" value="YALI0E11605P"/>
    <property type="match status" value="1"/>
</dbReference>
<dbReference type="PANTHER" id="PTHR37849:SF1">
    <property type="entry name" value="YALI0E11605P"/>
    <property type="match status" value="1"/>
</dbReference>
<organism evidence="2 3">
    <name type="scientific">Ascodesmis nigricans</name>
    <dbReference type="NCBI Taxonomy" id="341454"/>
    <lineage>
        <taxon>Eukaryota</taxon>
        <taxon>Fungi</taxon>
        <taxon>Dikarya</taxon>
        <taxon>Ascomycota</taxon>
        <taxon>Pezizomycotina</taxon>
        <taxon>Pezizomycetes</taxon>
        <taxon>Pezizales</taxon>
        <taxon>Ascodesmidaceae</taxon>
        <taxon>Ascodesmis</taxon>
    </lineage>
</organism>
<dbReference type="InParanoid" id="A0A4S2N0K3"/>